<feature type="domain" description="T6SS Phospholipase effector Tle1-like catalytic" evidence="1">
    <location>
        <begin position="63"/>
        <end position="469"/>
    </location>
</feature>
<dbReference type="InterPro" id="IPR018712">
    <property type="entry name" value="Tle1-like_cat"/>
</dbReference>
<accession>A0A8H4FI25</accession>
<dbReference type="AlphaFoldDB" id="A0A8H4FI25"/>
<evidence type="ECO:0000313" key="3">
    <source>
        <dbReference type="Proteomes" id="UP000613401"/>
    </source>
</evidence>
<dbReference type="GeneID" id="69007405"/>
<reference evidence="2" key="1">
    <citation type="journal article" date="2020" name="Phytopathology">
        <title>Genome sequence and comparative analysis of Colletotrichum gloeosporioides isolated from Liriodendron leaves.</title>
        <authorList>
            <person name="Fu F.F."/>
            <person name="Hao Z."/>
            <person name="Wang P."/>
            <person name="Lu Y."/>
            <person name="Xue L.J."/>
            <person name="Wei G."/>
            <person name="Tian Y."/>
            <person name="Baishi H."/>
            <person name="Xu H."/>
            <person name="Shi J."/>
            <person name="Cheng T."/>
            <person name="Wang G."/>
            <person name="Yi Y."/>
            <person name="Chen J."/>
        </authorList>
    </citation>
    <scope>NUCLEOTIDE SEQUENCE</scope>
    <source>
        <strain evidence="2">Lc1</strain>
    </source>
</reference>
<evidence type="ECO:0000259" key="1">
    <source>
        <dbReference type="Pfam" id="PF09994"/>
    </source>
</evidence>
<reference evidence="2" key="2">
    <citation type="submission" date="2020-03" db="EMBL/GenBank/DDBJ databases">
        <authorList>
            <person name="Fu F.-F."/>
            <person name="Chen J."/>
        </authorList>
    </citation>
    <scope>NUCLEOTIDE SEQUENCE</scope>
    <source>
        <strain evidence="2">Lc1</strain>
    </source>
</reference>
<name>A0A8H4FI25_COLGL</name>
<dbReference type="RefSeq" id="XP_045262024.1">
    <property type="nucleotide sequence ID" value="XM_045400373.1"/>
</dbReference>
<protein>
    <recommendedName>
        <fullName evidence="1">T6SS Phospholipase effector Tle1-like catalytic domain-containing protein</fullName>
    </recommendedName>
</protein>
<keyword evidence="3" id="KW-1185">Reference proteome</keyword>
<dbReference type="PANTHER" id="PTHR33840">
    <property type="match status" value="1"/>
</dbReference>
<comment type="caution">
    <text evidence="2">The sequence shown here is derived from an EMBL/GenBank/DDBJ whole genome shotgun (WGS) entry which is preliminary data.</text>
</comment>
<dbReference type="EMBL" id="WVTB01000059">
    <property type="protein sequence ID" value="KAF3802865.1"/>
    <property type="molecule type" value="Genomic_DNA"/>
</dbReference>
<organism evidence="2 3">
    <name type="scientific">Colletotrichum gloeosporioides</name>
    <name type="common">Anthracnose fungus</name>
    <name type="synonym">Glomerella cingulata</name>
    <dbReference type="NCBI Taxonomy" id="474922"/>
    <lineage>
        <taxon>Eukaryota</taxon>
        <taxon>Fungi</taxon>
        <taxon>Dikarya</taxon>
        <taxon>Ascomycota</taxon>
        <taxon>Pezizomycotina</taxon>
        <taxon>Sordariomycetes</taxon>
        <taxon>Hypocreomycetidae</taxon>
        <taxon>Glomerellales</taxon>
        <taxon>Glomerellaceae</taxon>
        <taxon>Colletotrichum</taxon>
        <taxon>Colletotrichum gloeosporioides species complex</taxon>
    </lineage>
</organism>
<dbReference type="PANTHER" id="PTHR33840:SF16">
    <property type="entry name" value="DUF2235 DOMAIN-CONTAINING PROTEIN"/>
    <property type="match status" value="1"/>
</dbReference>
<evidence type="ECO:0000313" key="2">
    <source>
        <dbReference type="EMBL" id="KAF3802865.1"/>
    </source>
</evidence>
<dbReference type="Pfam" id="PF09994">
    <property type="entry name" value="T6SS_Tle1-like_cat"/>
    <property type="match status" value="1"/>
</dbReference>
<proteinExistence type="predicted"/>
<dbReference type="Proteomes" id="UP000613401">
    <property type="component" value="Unassembled WGS sequence"/>
</dbReference>
<sequence>MGISDLPFVARAQGLRKDCRDFVRSKVLGSKLTAPAADVETLDKNQVAADPVDAAKRKGITHKRIIICCDGTWQTSATIRKNVPSNVTRLARSIAQTGKVNRNGGSDSPDDETCPQIVYYSSGIGTGDGVNIVEKARQATFGDGLACDVIKAYSFIVMNYSPHDEIFCFGFSRGAYTARAVAGLITDIGIVTPQELDDFPELYRIYRQHDDNDSFKFRQSDAYRNWIMGVEKPQVLQASGADDNWSQVPHALPAEYTRIVQVVGVFDTVGALGIPYMGITQKLSNEIARRYRWLGIEEYGFHNPSLSRYIRHAFHALALDDHKTAFTPTLWRLPADDQKLKPSQTAREDLAKKLRQLIDDQAEEGRIQKAWKALIEREMFDQLQALSEQEIQQRLQEKNLPKNIREELDQKLRQKNDKNQPLDLPPDLQQVWFPGSHTNIGGGNPGILNGLPFDCEQLALVSFAWMCDQVSPFLDLDDEKIEADGRVLSTLADREIESRRKLVEFSNQLQGISLNSAIQLVRKVLAHFGVVNTGENNHEWALGPIIWGRSTIKGNIITDFFMGLVFGWLLRFFLKDRSPGRYKKSHGHQNDVGVTNERIHPAVRYRMEHDDKYKPGALKDFQPEAKKGAYREGKYTYKWAPTLLHKMRKDDSPLLEYYVKPEDQISRALANRSKLGEKFIGSL</sequence>
<gene>
    <name evidence="2" type="ORF">GCG54_00000232</name>
</gene>